<comment type="caution">
    <text evidence="2">The sequence shown here is derived from an EMBL/GenBank/DDBJ whole genome shotgun (WGS) entry which is preliminary data.</text>
</comment>
<dbReference type="SUPFAM" id="SSF56112">
    <property type="entry name" value="Protein kinase-like (PK-like)"/>
    <property type="match status" value="1"/>
</dbReference>
<reference evidence="2" key="1">
    <citation type="journal article" date="2023" name="Mol. Phylogenet. Evol.">
        <title>Genome-scale phylogeny and comparative genomics of the fungal order Sordariales.</title>
        <authorList>
            <person name="Hensen N."/>
            <person name="Bonometti L."/>
            <person name="Westerberg I."/>
            <person name="Brannstrom I.O."/>
            <person name="Guillou S."/>
            <person name="Cros-Aarteil S."/>
            <person name="Calhoun S."/>
            <person name="Haridas S."/>
            <person name="Kuo A."/>
            <person name="Mondo S."/>
            <person name="Pangilinan J."/>
            <person name="Riley R."/>
            <person name="LaButti K."/>
            <person name="Andreopoulos B."/>
            <person name="Lipzen A."/>
            <person name="Chen C."/>
            <person name="Yan M."/>
            <person name="Daum C."/>
            <person name="Ng V."/>
            <person name="Clum A."/>
            <person name="Steindorff A."/>
            <person name="Ohm R.A."/>
            <person name="Martin F."/>
            <person name="Silar P."/>
            <person name="Natvig D.O."/>
            <person name="Lalanne C."/>
            <person name="Gautier V."/>
            <person name="Ament-Velasquez S.L."/>
            <person name="Kruys A."/>
            <person name="Hutchinson M.I."/>
            <person name="Powell A.J."/>
            <person name="Barry K."/>
            <person name="Miller A.N."/>
            <person name="Grigoriev I.V."/>
            <person name="Debuchy R."/>
            <person name="Gladieux P."/>
            <person name="Hiltunen Thoren M."/>
            <person name="Johannesson H."/>
        </authorList>
    </citation>
    <scope>NUCLEOTIDE SEQUENCE</scope>
    <source>
        <strain evidence="2">SMH4131-1</strain>
    </source>
</reference>
<keyword evidence="3" id="KW-1185">Reference proteome</keyword>
<feature type="domain" description="Aminoglycoside phosphotransferase" evidence="1">
    <location>
        <begin position="203"/>
        <end position="274"/>
    </location>
</feature>
<dbReference type="Pfam" id="PF01636">
    <property type="entry name" value="APH"/>
    <property type="match status" value="1"/>
</dbReference>
<evidence type="ECO:0000259" key="1">
    <source>
        <dbReference type="Pfam" id="PF01636"/>
    </source>
</evidence>
<reference evidence="2" key="2">
    <citation type="submission" date="2023-06" db="EMBL/GenBank/DDBJ databases">
        <authorList>
            <consortium name="Lawrence Berkeley National Laboratory"/>
            <person name="Haridas S."/>
            <person name="Hensen N."/>
            <person name="Bonometti L."/>
            <person name="Westerberg I."/>
            <person name="Brannstrom I.O."/>
            <person name="Guillou S."/>
            <person name="Cros-Aarteil S."/>
            <person name="Calhoun S."/>
            <person name="Kuo A."/>
            <person name="Mondo S."/>
            <person name="Pangilinan J."/>
            <person name="Riley R."/>
            <person name="Labutti K."/>
            <person name="Andreopoulos B."/>
            <person name="Lipzen A."/>
            <person name="Chen C."/>
            <person name="Yanf M."/>
            <person name="Daum C."/>
            <person name="Ng V."/>
            <person name="Clum A."/>
            <person name="Steindorff A."/>
            <person name="Ohm R."/>
            <person name="Martin F."/>
            <person name="Silar P."/>
            <person name="Natvig D."/>
            <person name="Lalanne C."/>
            <person name="Gautier V."/>
            <person name="Ament-Velasquez S.L."/>
            <person name="Kruys A."/>
            <person name="Hutchinson M.I."/>
            <person name="Powell A.J."/>
            <person name="Barry K."/>
            <person name="Miller A.N."/>
            <person name="Grigoriev I.V."/>
            <person name="Debuchy R."/>
            <person name="Gladieux P."/>
            <person name="Thoren M.H."/>
            <person name="Johannesson H."/>
        </authorList>
    </citation>
    <scope>NUCLEOTIDE SEQUENCE</scope>
    <source>
        <strain evidence="2">SMH4131-1</strain>
    </source>
</reference>
<dbReference type="InterPro" id="IPR002575">
    <property type="entry name" value="Aminoglycoside_PTrfase"/>
</dbReference>
<dbReference type="EMBL" id="JAUEPO010000002">
    <property type="protein sequence ID" value="KAK3333163.1"/>
    <property type="molecule type" value="Genomic_DNA"/>
</dbReference>
<dbReference type="PANTHER" id="PTHR21310:SF59">
    <property type="entry name" value="AMINOGLYCOSIDE PHOSPHOTRANSFERASE DOMAIN-CONTAINING PROTEIN"/>
    <property type="match status" value="1"/>
</dbReference>
<dbReference type="InterPro" id="IPR011009">
    <property type="entry name" value="Kinase-like_dom_sf"/>
</dbReference>
<gene>
    <name evidence="2" type="ORF">B0T19DRAFT_118423</name>
</gene>
<proteinExistence type="predicted"/>
<dbReference type="PANTHER" id="PTHR21310">
    <property type="entry name" value="AMINOGLYCOSIDE PHOSPHOTRANSFERASE-RELATED-RELATED"/>
    <property type="match status" value="1"/>
</dbReference>
<dbReference type="AlphaFoldDB" id="A0AAE0IXP5"/>
<organism evidence="2 3">
    <name type="scientific">Cercophora scortea</name>
    <dbReference type="NCBI Taxonomy" id="314031"/>
    <lineage>
        <taxon>Eukaryota</taxon>
        <taxon>Fungi</taxon>
        <taxon>Dikarya</taxon>
        <taxon>Ascomycota</taxon>
        <taxon>Pezizomycotina</taxon>
        <taxon>Sordariomycetes</taxon>
        <taxon>Sordariomycetidae</taxon>
        <taxon>Sordariales</taxon>
        <taxon>Lasiosphaeriaceae</taxon>
        <taxon>Cercophora</taxon>
    </lineage>
</organism>
<sequence>MVEMRQDAKDGIELQVECSDDFFARYHLTSSAKTRCWAFAKTQQHHPSDDADSQLCEASSQGFCSYTLCLGRETIIQFRPPDHRLDLGITALARDTYGDLVPSVRFLGDLEVEVESDRTQEASSSSSTASTISCPRNNTTSLSVYSMSRMAGISLADLRQSFLTSPNSTLNEQLIKDFAHLTTRSLSSALPSSSPSLPARKGRVGRSLHWRLKEMHAHLPPQFRPVVQATLDALPDIEALPWVLTHGDVVPSNIMVGEEGGSICGLLDWEEAEYLPFGVGFYGLEELLGQTTTHITHNSSNSTPYPPPNSHFTYLPTADSLRALFWAELEQTIPTPLRLQRSTVERAQLLGILLWHGIAFDNGRLDRVVCEGRDDAELQRLDVMIAKFHSVSRDSA</sequence>
<dbReference type="Proteomes" id="UP001286456">
    <property type="component" value="Unassembled WGS sequence"/>
</dbReference>
<accession>A0AAE0IXP5</accession>
<dbReference type="InterPro" id="IPR051678">
    <property type="entry name" value="AGP_Transferase"/>
</dbReference>
<evidence type="ECO:0000313" key="3">
    <source>
        <dbReference type="Proteomes" id="UP001286456"/>
    </source>
</evidence>
<evidence type="ECO:0000313" key="2">
    <source>
        <dbReference type="EMBL" id="KAK3333163.1"/>
    </source>
</evidence>
<protein>
    <recommendedName>
        <fullName evidence="1">Aminoglycoside phosphotransferase domain-containing protein</fullName>
    </recommendedName>
</protein>
<dbReference type="Gene3D" id="3.90.1200.10">
    <property type="match status" value="1"/>
</dbReference>
<name>A0AAE0IXP5_9PEZI</name>